<dbReference type="Gene3D" id="1.10.510.10">
    <property type="entry name" value="Transferase(Phosphotransferase) domain 1"/>
    <property type="match status" value="1"/>
</dbReference>
<keyword evidence="2 9" id="KW-0723">Serine/threonine-protein kinase</keyword>
<evidence type="ECO:0000259" key="8">
    <source>
        <dbReference type="PROSITE" id="PS50011"/>
    </source>
</evidence>
<feature type="region of interest" description="Disordered" evidence="7">
    <location>
        <begin position="218"/>
        <end position="240"/>
    </location>
</feature>
<dbReference type="EMBL" id="CADCUW010000442">
    <property type="protein sequence ID" value="CAA9438011.1"/>
    <property type="molecule type" value="Genomic_DNA"/>
</dbReference>
<evidence type="ECO:0000256" key="1">
    <source>
        <dbReference type="ARBA" id="ARBA00012513"/>
    </source>
</evidence>
<dbReference type="CDD" id="cd14014">
    <property type="entry name" value="STKc_PknB_like"/>
    <property type="match status" value="1"/>
</dbReference>
<keyword evidence="6" id="KW-0067">ATP-binding</keyword>
<keyword evidence="5 9" id="KW-0418">Kinase</keyword>
<dbReference type="SUPFAM" id="SSF56112">
    <property type="entry name" value="Protein kinase-like (PK-like)"/>
    <property type="match status" value="1"/>
</dbReference>
<dbReference type="SMART" id="SM00220">
    <property type="entry name" value="S_TKc"/>
    <property type="match status" value="1"/>
</dbReference>
<evidence type="ECO:0000256" key="6">
    <source>
        <dbReference type="ARBA" id="ARBA00022840"/>
    </source>
</evidence>
<protein>
    <recommendedName>
        <fullName evidence="1">non-specific serine/threonine protein kinase</fullName>
        <ecNumber evidence="1">2.7.11.1</ecNumber>
    </recommendedName>
</protein>
<evidence type="ECO:0000256" key="7">
    <source>
        <dbReference type="SAM" id="MobiDB-lite"/>
    </source>
</evidence>
<sequence>MKEQFFEGDVDCPPLPAGKTLAPGYVILAHLHQSNNYDVYDVFSEERACRCIAKTPRQDLLESENVASRLLREGTLLRDLTHPHVARLYEVVEGPSPALILETLTGETLACLIDANERRLPIREVAHLGLHLCSAAHYLHGRGILHLDLKPSNVVSERGMAKILDLSIAHPPGPTRAGAGTTQYMAPEQVRGDSVDAATDVWGIGAVLFETATAEPPFNAGYEETGYEEDPTSGTGTDGDLEDYEQLTRRADPVGVHRRVPAAFGETIARCLDPDPARRPTVAELTSALRTLV</sequence>
<dbReference type="Gene3D" id="3.30.200.20">
    <property type="entry name" value="Phosphorylase Kinase, domain 1"/>
    <property type="match status" value="1"/>
</dbReference>
<keyword evidence="3" id="KW-0808">Transferase</keyword>
<dbReference type="GO" id="GO:0004674">
    <property type="term" value="F:protein serine/threonine kinase activity"/>
    <property type="evidence" value="ECO:0007669"/>
    <property type="project" value="UniProtKB-KW"/>
</dbReference>
<dbReference type="PANTHER" id="PTHR43289:SF6">
    <property type="entry name" value="SERINE_THREONINE-PROTEIN KINASE NEKL-3"/>
    <property type="match status" value="1"/>
</dbReference>
<evidence type="ECO:0000313" key="9">
    <source>
        <dbReference type="EMBL" id="CAA9438011.1"/>
    </source>
</evidence>
<gene>
    <name evidence="9" type="ORF">AVDCRST_MAG01-01-3411</name>
</gene>
<dbReference type="EC" id="2.7.11.1" evidence="1"/>
<dbReference type="AlphaFoldDB" id="A0A6J4QB57"/>
<evidence type="ECO:0000256" key="3">
    <source>
        <dbReference type="ARBA" id="ARBA00022679"/>
    </source>
</evidence>
<evidence type="ECO:0000256" key="5">
    <source>
        <dbReference type="ARBA" id="ARBA00022777"/>
    </source>
</evidence>
<evidence type="ECO:0000256" key="2">
    <source>
        <dbReference type="ARBA" id="ARBA00022527"/>
    </source>
</evidence>
<dbReference type="PROSITE" id="PS50011">
    <property type="entry name" value="PROTEIN_KINASE_DOM"/>
    <property type="match status" value="1"/>
</dbReference>
<dbReference type="InterPro" id="IPR000719">
    <property type="entry name" value="Prot_kinase_dom"/>
</dbReference>
<keyword evidence="4" id="KW-0547">Nucleotide-binding</keyword>
<dbReference type="InterPro" id="IPR011009">
    <property type="entry name" value="Kinase-like_dom_sf"/>
</dbReference>
<dbReference type="Pfam" id="PF00069">
    <property type="entry name" value="Pkinase"/>
    <property type="match status" value="1"/>
</dbReference>
<evidence type="ECO:0000256" key="4">
    <source>
        <dbReference type="ARBA" id="ARBA00022741"/>
    </source>
</evidence>
<dbReference type="PANTHER" id="PTHR43289">
    <property type="entry name" value="MITOGEN-ACTIVATED PROTEIN KINASE KINASE KINASE 20-RELATED"/>
    <property type="match status" value="1"/>
</dbReference>
<proteinExistence type="predicted"/>
<reference evidence="9" key="1">
    <citation type="submission" date="2020-02" db="EMBL/GenBank/DDBJ databases">
        <authorList>
            <person name="Meier V. D."/>
        </authorList>
    </citation>
    <scope>NUCLEOTIDE SEQUENCE</scope>
    <source>
        <strain evidence="9">AVDCRST_MAG01</strain>
    </source>
</reference>
<name>A0A6J4QB57_9ACTN</name>
<dbReference type="GO" id="GO:0005524">
    <property type="term" value="F:ATP binding"/>
    <property type="evidence" value="ECO:0007669"/>
    <property type="project" value="UniProtKB-KW"/>
</dbReference>
<feature type="domain" description="Protein kinase" evidence="8">
    <location>
        <begin position="25"/>
        <end position="293"/>
    </location>
</feature>
<organism evidence="9">
    <name type="scientific">uncultured Rubrobacteraceae bacterium</name>
    <dbReference type="NCBI Taxonomy" id="349277"/>
    <lineage>
        <taxon>Bacteria</taxon>
        <taxon>Bacillati</taxon>
        <taxon>Actinomycetota</taxon>
        <taxon>Rubrobacteria</taxon>
        <taxon>Rubrobacterales</taxon>
        <taxon>Rubrobacteraceae</taxon>
        <taxon>environmental samples</taxon>
    </lineage>
</organism>
<accession>A0A6J4QB57</accession>